<gene>
    <name evidence="13" type="primary">Acey_s0386.g448</name>
    <name evidence="13" type="ORF">Y032_0386g448</name>
</gene>
<dbReference type="InterPro" id="IPR012337">
    <property type="entry name" value="RNaseH-like_sf"/>
</dbReference>
<dbReference type="Gene3D" id="3.10.10.10">
    <property type="entry name" value="HIV Type 1 Reverse Transcriptase, subunit A, domain 1"/>
    <property type="match status" value="1"/>
</dbReference>
<dbReference type="EC" id="2.7.7.49" evidence="1"/>
<dbReference type="FunFam" id="1.10.340.70:FF:000001">
    <property type="entry name" value="Retrovirus-related Pol polyprotein from transposon gypsy-like Protein"/>
    <property type="match status" value="1"/>
</dbReference>
<dbReference type="Pfam" id="PF17921">
    <property type="entry name" value="Integrase_H2C2"/>
    <property type="match status" value="1"/>
</dbReference>
<dbReference type="InterPro" id="IPR036397">
    <property type="entry name" value="RNaseH_sf"/>
</dbReference>
<evidence type="ECO:0000256" key="7">
    <source>
        <dbReference type="ARBA" id="ARBA00022918"/>
    </source>
</evidence>
<dbReference type="GO" id="GO:0003676">
    <property type="term" value="F:nucleic acid binding"/>
    <property type="evidence" value="ECO:0007669"/>
    <property type="project" value="InterPro"/>
</dbReference>
<dbReference type="PROSITE" id="PS00141">
    <property type="entry name" value="ASP_PROTEASE"/>
    <property type="match status" value="1"/>
</dbReference>
<sequence>MAEQSIDEEMEAMILMEADEGKRIADLQVQVAGLTQQLRELTEKQAPQVRAMVLSVSEQVAKIREVLNWLRKGGSKKSPTKISGKSGEENHLKLEAACNGIEQEISKLQQLSRHLEVLGKLDLDQLAECLNETLEQACHDDCAMRALSKLLEVDSTQVVETVKTTLLLGSKSTLRVEVPRADDERPENDNTMFFQAQSDQPSTSGIQPASFREAMMQVRTNDVPAELQMAEFDPIAAAEGERSDLFPQSSNETSQVRQHILPQRRINPHLQRQQLANEPPKLQESLWKSPWRRCQGENSLPTIENMVNNSVSAAFAAMALPDVPVYDQPQGKGFDKFLRSFLMKYGGLNLDDEMLIHLLRSKLGGQPRAVMEALPQDVRDGTFEGFASALMTKFKENESARRMEAYIKLKKLKPSTSITEYCVELEQLSRAAYPESTERELSILRTGELISQLTEWPEYVQLFTVVEQTATEEAYEKLKNMAQRVERSRQVALSLKQGYGDKPKRSSAPWRRATSTRTILQSSGDNNALQTEQKQVYPTQSDKPKAQKKSEPICHNCKKPGHFRRDCRELVQRGTSVKQAGNLQDREDNKQRPQENAARTFSTTLRHWSCRATHAKGRGNELVGDQTLETVELLGLKRRALLDSGSQISILPLELLVTAQNAGFDLDSDVEEIPQLEHPSIYDASGNPMNFKGAVRLSIRLKNGPKQRLAFFVMKGSDGRLVLGTNTLKVLGYSLCKVENNQQTSETKRNNMMKEKSRQKRKSKNSKEYENSTAKNSAKVVARVYIKPGETKTVEVTAPNCGKENVLCSSDKMVPDVICAANNATVRIPITNSSTESRMYRSGEAVGQWDTTKMVEETPLHYANMLERTASSPPERTATLLQLLRENKNDHENEASWQSLVESNNDVFAVTDQELTQTTLIEHDIDTGSAAPIRQKARPIPLGTRTALRQILLDLQERNIIQPSKSSWASPIVLVQKKDGTLRLCVDYRRVNQVTRIDSYPLPTIDAMLQNLKGKRIFSTLDLSSGYWQIKLSPGGQERSAFTTTEGLYEFKVLPFGLASSPPVFQRLMHAVLGHLLGDEVACYLDDVMIATCTVERHLEVLEQVFDAFRKANLKLNPRKCVLFERKVEFLGHMVDAEGVHMDPRKVSSIVDYPLPQSRTDLRTFIGMCSYYRKFVLGFSKVAGPLHELTSEKQPFIWTPERVQAFEELKRIITSAPVLSQPDIEGARSGRKPFKIHTDASYSGLGAVLSQEGDDGLLHPVYFASKSLTKSERNYHITDLEALAVVFALRKFHMFVYGLRVEVCTDHQPLMALFNRSNVSARVLRWALELQKYNLKMVYLKGAANKVADALSRGTVNTQHVERSDSIPNELIVATISEENKWTSQLRNDPVYGKVITALENDDAQNKVEFPGVAGSYTTSDFVLFQGYLCFADKENYRKVVPREHRKEVFLDGHSALLAGHFGPSKILRALTKEFFWETMRKDVLQWADECKNCILHNQKSEMTPPLKPILTTKPYEMIGIDILEMGLTSSGNRYILSVIDHFTKYGGAYPVDSKSAETVARVLFEKWMAESCRFPRSILSDQGGEFDNKLLSELSRILGIRQVFT</sequence>
<dbReference type="Gene3D" id="4.10.60.10">
    <property type="entry name" value="Zinc finger, CCHC-type"/>
    <property type="match status" value="1"/>
</dbReference>
<evidence type="ECO:0000313" key="14">
    <source>
        <dbReference type="Proteomes" id="UP000024635"/>
    </source>
</evidence>
<dbReference type="Pfam" id="PF17917">
    <property type="entry name" value="RT_RNaseH"/>
    <property type="match status" value="1"/>
</dbReference>
<feature type="compositionally biased region" description="Basic and acidic residues" evidence="9">
    <location>
        <begin position="746"/>
        <end position="756"/>
    </location>
</feature>
<dbReference type="PANTHER" id="PTHR37984">
    <property type="entry name" value="PROTEIN CBG26694"/>
    <property type="match status" value="1"/>
</dbReference>
<dbReference type="EMBL" id="JARK01001722">
    <property type="protein sequence ID" value="EYB81366.1"/>
    <property type="molecule type" value="Genomic_DNA"/>
</dbReference>
<dbReference type="OrthoDB" id="154058at2759"/>
<evidence type="ECO:0000256" key="1">
    <source>
        <dbReference type="ARBA" id="ARBA00012493"/>
    </source>
</evidence>
<dbReference type="InterPro" id="IPR001969">
    <property type="entry name" value="Aspartic_peptidase_AS"/>
</dbReference>
<keyword evidence="7" id="KW-0695">RNA-directed DNA polymerase</keyword>
<evidence type="ECO:0000256" key="8">
    <source>
        <dbReference type="PROSITE-ProRule" id="PRU00047"/>
    </source>
</evidence>
<dbReference type="STRING" id="53326.A0A016RSS9"/>
<dbReference type="InterPro" id="IPR036875">
    <property type="entry name" value="Znf_CCHC_sf"/>
</dbReference>
<dbReference type="Pfam" id="PF00078">
    <property type="entry name" value="RVT_1"/>
    <property type="match status" value="1"/>
</dbReference>
<evidence type="ECO:0000256" key="6">
    <source>
        <dbReference type="ARBA" id="ARBA00022801"/>
    </source>
</evidence>
<organism evidence="13 14">
    <name type="scientific">Ancylostoma ceylanicum</name>
    <dbReference type="NCBI Taxonomy" id="53326"/>
    <lineage>
        <taxon>Eukaryota</taxon>
        <taxon>Metazoa</taxon>
        <taxon>Ecdysozoa</taxon>
        <taxon>Nematoda</taxon>
        <taxon>Chromadorea</taxon>
        <taxon>Rhabditida</taxon>
        <taxon>Rhabditina</taxon>
        <taxon>Rhabditomorpha</taxon>
        <taxon>Strongyloidea</taxon>
        <taxon>Ancylostomatidae</taxon>
        <taxon>Ancylostomatinae</taxon>
        <taxon>Ancylostoma</taxon>
    </lineage>
</organism>
<dbReference type="CDD" id="cd09274">
    <property type="entry name" value="RNase_HI_RT_Ty3"/>
    <property type="match status" value="1"/>
</dbReference>
<dbReference type="Gene3D" id="3.30.70.270">
    <property type="match status" value="2"/>
</dbReference>
<dbReference type="GO" id="GO:0019899">
    <property type="term" value="F:enzyme binding"/>
    <property type="evidence" value="ECO:0007669"/>
    <property type="project" value="UniProtKB-ARBA"/>
</dbReference>
<evidence type="ECO:0000256" key="2">
    <source>
        <dbReference type="ARBA" id="ARBA00022679"/>
    </source>
</evidence>
<dbReference type="InterPro" id="IPR001878">
    <property type="entry name" value="Znf_CCHC"/>
</dbReference>
<feature type="compositionally biased region" description="Polar residues" evidence="9">
    <location>
        <begin position="513"/>
        <end position="541"/>
    </location>
</feature>
<feature type="region of interest" description="Disordered" evidence="9">
    <location>
        <begin position="575"/>
        <end position="598"/>
    </location>
</feature>
<dbReference type="GO" id="GO:0003964">
    <property type="term" value="F:RNA-directed DNA polymerase activity"/>
    <property type="evidence" value="ECO:0007669"/>
    <property type="project" value="UniProtKB-KW"/>
</dbReference>
<dbReference type="GO" id="GO:0042575">
    <property type="term" value="C:DNA polymerase complex"/>
    <property type="evidence" value="ECO:0007669"/>
    <property type="project" value="UniProtKB-ARBA"/>
</dbReference>
<name>A0A016RSS9_9BILA</name>
<dbReference type="GO" id="GO:0005737">
    <property type="term" value="C:cytoplasm"/>
    <property type="evidence" value="ECO:0007669"/>
    <property type="project" value="UniProtKB-ARBA"/>
</dbReference>
<dbReference type="SUPFAM" id="SSF56672">
    <property type="entry name" value="DNA/RNA polymerases"/>
    <property type="match status" value="1"/>
</dbReference>
<dbReference type="InterPro" id="IPR050951">
    <property type="entry name" value="Retrovirus_Pol_polyprotein"/>
</dbReference>
<proteinExistence type="predicted"/>
<feature type="domain" description="Reverse transcriptase" evidence="11">
    <location>
        <begin position="956"/>
        <end position="1135"/>
    </location>
</feature>
<dbReference type="Gene3D" id="3.30.420.10">
    <property type="entry name" value="Ribonuclease H-like superfamily/Ribonuclease H"/>
    <property type="match status" value="1"/>
</dbReference>
<evidence type="ECO:0000256" key="4">
    <source>
        <dbReference type="ARBA" id="ARBA00022722"/>
    </source>
</evidence>
<keyword evidence="3" id="KW-0548">Nucleotidyltransferase</keyword>
<dbReference type="InterPro" id="IPR043128">
    <property type="entry name" value="Rev_trsase/Diguanyl_cyclase"/>
</dbReference>
<dbReference type="InterPro" id="IPR000477">
    <property type="entry name" value="RT_dom"/>
</dbReference>
<feature type="compositionally biased region" description="Basic and acidic residues" evidence="9">
    <location>
        <begin position="542"/>
        <end position="552"/>
    </location>
</feature>
<dbReference type="GO" id="GO:0008270">
    <property type="term" value="F:zinc ion binding"/>
    <property type="evidence" value="ECO:0007669"/>
    <property type="project" value="UniProtKB-KW"/>
</dbReference>
<evidence type="ECO:0000256" key="5">
    <source>
        <dbReference type="ARBA" id="ARBA00022759"/>
    </source>
</evidence>
<feature type="domain" description="CCHC-type" evidence="10">
    <location>
        <begin position="554"/>
        <end position="569"/>
    </location>
</feature>
<protein>
    <recommendedName>
        <fullName evidence="1">RNA-directed DNA polymerase</fullName>
        <ecNumber evidence="1">2.7.7.49</ecNumber>
    </recommendedName>
</protein>
<keyword evidence="5" id="KW-0255">Endonuclease</keyword>
<evidence type="ECO:0000259" key="11">
    <source>
        <dbReference type="PROSITE" id="PS50878"/>
    </source>
</evidence>
<keyword evidence="6" id="KW-0378">Hydrolase</keyword>
<dbReference type="Proteomes" id="UP000024635">
    <property type="component" value="Unassembled WGS sequence"/>
</dbReference>
<feature type="region of interest" description="Disordered" evidence="9">
    <location>
        <begin position="742"/>
        <end position="775"/>
    </location>
</feature>
<dbReference type="InterPro" id="IPR041373">
    <property type="entry name" value="RT_RNaseH"/>
</dbReference>
<keyword evidence="8" id="KW-0863">Zinc-finger</keyword>
<feature type="non-terminal residue" evidence="13">
    <location>
        <position position="1606"/>
    </location>
</feature>
<evidence type="ECO:0000313" key="13">
    <source>
        <dbReference type="EMBL" id="EYB81366.1"/>
    </source>
</evidence>
<dbReference type="Gene3D" id="3.10.20.370">
    <property type="match status" value="1"/>
</dbReference>
<dbReference type="InterPro" id="IPR043502">
    <property type="entry name" value="DNA/RNA_pol_sf"/>
</dbReference>
<feature type="region of interest" description="Disordered" evidence="9">
    <location>
        <begin position="494"/>
        <end position="558"/>
    </location>
</feature>
<evidence type="ECO:0000256" key="3">
    <source>
        <dbReference type="ARBA" id="ARBA00022695"/>
    </source>
</evidence>
<keyword evidence="8" id="KW-0862">Zinc</keyword>
<dbReference type="SMART" id="SM00343">
    <property type="entry name" value="ZnF_C2HC"/>
    <property type="match status" value="1"/>
</dbReference>
<dbReference type="GO" id="GO:0004519">
    <property type="term" value="F:endonuclease activity"/>
    <property type="evidence" value="ECO:0007669"/>
    <property type="project" value="UniProtKB-KW"/>
</dbReference>
<feature type="domain" description="Integrase catalytic" evidence="12">
    <location>
        <begin position="1511"/>
        <end position="1606"/>
    </location>
</feature>
<accession>A0A016RSS9</accession>
<dbReference type="Pfam" id="PF00098">
    <property type="entry name" value="zf-CCHC"/>
    <property type="match status" value="1"/>
</dbReference>
<dbReference type="PROSITE" id="PS50158">
    <property type="entry name" value="ZF_CCHC"/>
    <property type="match status" value="1"/>
</dbReference>
<evidence type="ECO:0000256" key="9">
    <source>
        <dbReference type="SAM" id="MobiDB-lite"/>
    </source>
</evidence>
<dbReference type="PANTHER" id="PTHR37984:SF5">
    <property type="entry name" value="PROTEIN NYNRIN-LIKE"/>
    <property type="match status" value="1"/>
</dbReference>
<keyword evidence="14" id="KW-1185">Reference proteome</keyword>
<dbReference type="InterPro" id="IPR041588">
    <property type="entry name" value="Integrase_H2C2"/>
</dbReference>
<reference evidence="14" key="1">
    <citation type="journal article" date="2015" name="Nat. Genet.">
        <title>The genome and transcriptome of the zoonotic hookworm Ancylostoma ceylanicum identify infection-specific gene families.</title>
        <authorList>
            <person name="Schwarz E.M."/>
            <person name="Hu Y."/>
            <person name="Antoshechkin I."/>
            <person name="Miller M.M."/>
            <person name="Sternberg P.W."/>
            <person name="Aroian R.V."/>
        </authorList>
    </citation>
    <scope>NUCLEOTIDE SEQUENCE</scope>
    <source>
        <strain evidence="14">HY135</strain>
    </source>
</reference>
<dbReference type="FunFam" id="3.30.70.270:FF:000020">
    <property type="entry name" value="Transposon Tf2-6 polyprotein-like Protein"/>
    <property type="match status" value="1"/>
</dbReference>
<evidence type="ECO:0000259" key="10">
    <source>
        <dbReference type="PROSITE" id="PS50158"/>
    </source>
</evidence>
<dbReference type="PROSITE" id="PS50994">
    <property type="entry name" value="INTEGRASE"/>
    <property type="match status" value="1"/>
</dbReference>
<dbReference type="GO" id="GO:0006508">
    <property type="term" value="P:proteolysis"/>
    <property type="evidence" value="ECO:0007669"/>
    <property type="project" value="InterPro"/>
</dbReference>
<dbReference type="Pfam" id="PF00665">
    <property type="entry name" value="rve"/>
    <property type="match status" value="1"/>
</dbReference>
<keyword evidence="4" id="KW-0540">Nuclease</keyword>
<keyword evidence="8" id="KW-0479">Metal-binding</keyword>
<keyword evidence="2" id="KW-0808">Transferase</keyword>
<comment type="caution">
    <text evidence="13">The sequence shown here is derived from an EMBL/GenBank/DDBJ whole genome shotgun (WGS) entry which is preliminary data.</text>
</comment>
<evidence type="ECO:0000259" key="12">
    <source>
        <dbReference type="PROSITE" id="PS50994"/>
    </source>
</evidence>
<feature type="compositionally biased region" description="Basic and acidic residues" evidence="9">
    <location>
        <begin position="584"/>
        <end position="593"/>
    </location>
</feature>
<dbReference type="PROSITE" id="PS50878">
    <property type="entry name" value="RT_POL"/>
    <property type="match status" value="1"/>
</dbReference>
<dbReference type="InterPro" id="IPR001584">
    <property type="entry name" value="Integrase_cat-core"/>
</dbReference>
<dbReference type="SUPFAM" id="SSF57756">
    <property type="entry name" value="Retrovirus zinc finger-like domains"/>
    <property type="match status" value="1"/>
</dbReference>
<dbReference type="SUPFAM" id="SSF53098">
    <property type="entry name" value="Ribonuclease H-like"/>
    <property type="match status" value="1"/>
</dbReference>
<dbReference type="GO" id="GO:0015074">
    <property type="term" value="P:DNA integration"/>
    <property type="evidence" value="ECO:0007669"/>
    <property type="project" value="InterPro"/>
</dbReference>
<dbReference type="Gene3D" id="1.10.340.70">
    <property type="match status" value="1"/>
</dbReference>
<dbReference type="FunFam" id="3.10.20.370:FF:000001">
    <property type="entry name" value="Retrovirus-related Pol polyprotein from transposon 17.6-like protein"/>
    <property type="match status" value="1"/>
</dbReference>
<dbReference type="GO" id="GO:0004190">
    <property type="term" value="F:aspartic-type endopeptidase activity"/>
    <property type="evidence" value="ECO:0007669"/>
    <property type="project" value="InterPro"/>
</dbReference>
<dbReference type="CDD" id="cd01647">
    <property type="entry name" value="RT_LTR"/>
    <property type="match status" value="1"/>
</dbReference>